<evidence type="ECO:0000313" key="3">
    <source>
        <dbReference type="Proteomes" id="UP000694941"/>
    </source>
</evidence>
<organism evidence="3 4">
    <name type="scientific">Limulus polyphemus</name>
    <name type="common">Atlantic horseshoe crab</name>
    <dbReference type="NCBI Taxonomy" id="6850"/>
    <lineage>
        <taxon>Eukaryota</taxon>
        <taxon>Metazoa</taxon>
        <taxon>Ecdysozoa</taxon>
        <taxon>Arthropoda</taxon>
        <taxon>Chelicerata</taxon>
        <taxon>Merostomata</taxon>
        <taxon>Xiphosura</taxon>
        <taxon>Limulidae</taxon>
        <taxon>Limulus</taxon>
    </lineage>
</organism>
<dbReference type="RefSeq" id="XP_022258194.1">
    <property type="nucleotide sequence ID" value="XM_022402486.1"/>
</dbReference>
<feature type="region of interest" description="Disordered" evidence="1">
    <location>
        <begin position="420"/>
        <end position="476"/>
    </location>
</feature>
<protein>
    <submittedName>
        <fullName evidence="4">Partitioning defective 3 homolog</fullName>
    </submittedName>
</protein>
<feature type="region of interest" description="Disordered" evidence="1">
    <location>
        <begin position="119"/>
        <end position="138"/>
    </location>
</feature>
<dbReference type="InterPro" id="IPR001478">
    <property type="entry name" value="PDZ"/>
</dbReference>
<proteinExistence type="predicted"/>
<feature type="domain" description="PDZ" evidence="2">
    <location>
        <begin position="150"/>
        <end position="236"/>
    </location>
</feature>
<dbReference type="PANTHER" id="PTHR16484">
    <property type="entry name" value="PARTITIONING DEFECTIVE 3 RELATED"/>
    <property type="match status" value="1"/>
</dbReference>
<evidence type="ECO:0000256" key="1">
    <source>
        <dbReference type="SAM" id="MobiDB-lite"/>
    </source>
</evidence>
<dbReference type="GeneID" id="111089628"/>
<dbReference type="PROSITE" id="PS50106">
    <property type="entry name" value="PDZ"/>
    <property type="match status" value="2"/>
</dbReference>
<feature type="domain" description="PDZ" evidence="2">
    <location>
        <begin position="317"/>
        <end position="369"/>
    </location>
</feature>
<sequence>MWITIIAIYEEQGSPFLPHNGGDGTSASSMGTESPDIFRCKENPHHKLKEFYSENDVVITACDISSGLTPLYVRRESEPALNRLLSDVSNVDSTKRWSAAVTMGTEACGILKPLKMQDGRKEPLSELGTSTDQSRDRCIDSLHGSEDRQDSIILKSESGPLGIHVISDYDLHGRGMGIVVQGIEPGGRIDQDGRLCVGDRIVAINGKSLLHISFQKAQELFKDALKEPEIRIQLSKSSVQRNIETPLLPFYPNSVVCREFSRNEDETTDLVERQKQESLKTKVSSVKTTEKIPPSVRLNQKITPLTSNTRKIGRKIPIQLMKGPFSFGFSITTRDNPAGGNCPIYVKNILPKGAAVQDGRLKPGDRILERQKNDGMHNFEINKEIERSGNRLGFSHPSKYSHYVNYKEIQQHLQEFRQNKLQNHPHQKQRGKSSIEQKVRPVSNYFGYGSKQVLHQQSSNQQSNESDTKSLPHHSK</sequence>
<dbReference type="PANTHER" id="PTHR16484:SF17">
    <property type="entry name" value="BAZOOKA, ISOFORM B"/>
    <property type="match status" value="1"/>
</dbReference>
<gene>
    <name evidence="4" type="primary">LOC111089628</name>
</gene>
<dbReference type="SUPFAM" id="SSF50156">
    <property type="entry name" value="PDZ domain-like"/>
    <property type="match status" value="2"/>
</dbReference>
<dbReference type="InterPro" id="IPR052213">
    <property type="entry name" value="PAR3"/>
</dbReference>
<feature type="non-terminal residue" evidence="4">
    <location>
        <position position="476"/>
    </location>
</feature>
<keyword evidence="3" id="KW-1185">Reference proteome</keyword>
<feature type="compositionally biased region" description="Low complexity" evidence="1">
    <location>
        <begin position="456"/>
        <end position="465"/>
    </location>
</feature>
<evidence type="ECO:0000259" key="2">
    <source>
        <dbReference type="PROSITE" id="PS50106"/>
    </source>
</evidence>
<reference evidence="4" key="1">
    <citation type="submission" date="2025-08" db="UniProtKB">
        <authorList>
            <consortium name="RefSeq"/>
        </authorList>
    </citation>
    <scope>IDENTIFICATION</scope>
    <source>
        <tissue evidence="4">Muscle</tissue>
    </source>
</reference>
<dbReference type="SMART" id="SM00228">
    <property type="entry name" value="PDZ"/>
    <property type="match status" value="2"/>
</dbReference>
<evidence type="ECO:0000313" key="4">
    <source>
        <dbReference type="RefSeq" id="XP_022258194.1"/>
    </source>
</evidence>
<accession>A0ABM1TQN8</accession>
<dbReference type="Proteomes" id="UP000694941">
    <property type="component" value="Unplaced"/>
</dbReference>
<dbReference type="Pfam" id="PF00595">
    <property type="entry name" value="PDZ"/>
    <property type="match status" value="2"/>
</dbReference>
<name>A0ABM1TQN8_LIMPO</name>
<dbReference type="Gene3D" id="2.30.42.10">
    <property type="match status" value="2"/>
</dbReference>
<dbReference type="InterPro" id="IPR036034">
    <property type="entry name" value="PDZ_sf"/>
</dbReference>